<gene>
    <name evidence="7" type="ORF">LY89DRAFT_711661</name>
</gene>
<dbReference type="PANTHER" id="PTHR47178:SF6">
    <property type="entry name" value="FAD-BINDING DOMAIN-CONTAINING PROTEIN"/>
    <property type="match status" value="1"/>
</dbReference>
<dbReference type="AlphaFoldDB" id="A0A132B6Y8"/>
<dbReference type="STRING" id="149040.A0A132B6Y8"/>
<dbReference type="GeneID" id="28827644"/>
<dbReference type="GO" id="GO:0004497">
    <property type="term" value="F:monooxygenase activity"/>
    <property type="evidence" value="ECO:0007669"/>
    <property type="project" value="UniProtKB-KW"/>
</dbReference>
<dbReference type="InParanoid" id="A0A132B6Y8"/>
<dbReference type="GO" id="GO:0071949">
    <property type="term" value="F:FAD binding"/>
    <property type="evidence" value="ECO:0007669"/>
    <property type="project" value="InterPro"/>
</dbReference>
<evidence type="ECO:0000256" key="5">
    <source>
        <dbReference type="ARBA" id="ARBA00023033"/>
    </source>
</evidence>
<keyword evidence="5" id="KW-0503">Monooxygenase</keyword>
<feature type="domain" description="FAD-binding" evidence="6">
    <location>
        <begin position="119"/>
        <end position="335"/>
    </location>
</feature>
<comment type="cofactor">
    <cofactor evidence="1">
        <name>FAD</name>
        <dbReference type="ChEBI" id="CHEBI:57692"/>
    </cofactor>
</comment>
<reference evidence="7 8" key="1">
    <citation type="submission" date="2015-10" db="EMBL/GenBank/DDBJ databases">
        <title>Full genome of DAOMC 229536 Phialocephala scopiformis, a fungal endophyte of spruce producing the potent anti-insectan compound rugulosin.</title>
        <authorList>
            <consortium name="DOE Joint Genome Institute"/>
            <person name="Walker A.K."/>
            <person name="Frasz S.L."/>
            <person name="Seifert K.A."/>
            <person name="Miller J.D."/>
            <person name="Mondo S.J."/>
            <person name="Labutti K."/>
            <person name="Lipzen A."/>
            <person name="Dockter R."/>
            <person name="Kennedy M."/>
            <person name="Grigoriev I.V."/>
            <person name="Spatafora J.W."/>
        </authorList>
    </citation>
    <scope>NUCLEOTIDE SEQUENCE [LARGE SCALE GENOMIC DNA]</scope>
    <source>
        <strain evidence="7 8">CBS 120377</strain>
    </source>
</reference>
<evidence type="ECO:0000256" key="4">
    <source>
        <dbReference type="ARBA" id="ARBA00023002"/>
    </source>
</evidence>
<evidence type="ECO:0000313" key="8">
    <source>
        <dbReference type="Proteomes" id="UP000070700"/>
    </source>
</evidence>
<evidence type="ECO:0000259" key="6">
    <source>
        <dbReference type="Pfam" id="PF01494"/>
    </source>
</evidence>
<evidence type="ECO:0000256" key="1">
    <source>
        <dbReference type="ARBA" id="ARBA00001974"/>
    </source>
</evidence>
<keyword evidence="3" id="KW-0274">FAD</keyword>
<keyword evidence="8" id="KW-1185">Reference proteome</keyword>
<dbReference type="KEGG" id="psco:LY89DRAFT_711661"/>
<evidence type="ECO:0000313" key="7">
    <source>
        <dbReference type="EMBL" id="KUJ08170.1"/>
    </source>
</evidence>
<dbReference type="PANTHER" id="PTHR47178">
    <property type="entry name" value="MONOOXYGENASE, FAD-BINDING"/>
    <property type="match status" value="1"/>
</dbReference>
<accession>A0A132B6Y8</accession>
<sequence>MTSNMKTPHVLIIGGGPGGLTLAQALRKQGASFQVFERDLNYDSRQGWAISLHWSLNELASQLPSDLGPFEETSVLKILNLQDGGSFYDSGGNKLITVGNGPKGHDDYSIRCNRSKLRAMMAQHVQIERNKKFVRYEETKDGVTAFFEDGSSASGDILVGADGVHSRVRSQLLRDNPVDPTPSPYGIITGQMVITKEQYQKELENGPSFYSTHSSKSHIFVGLKNISDDLETANYYWMYFWGDKKAAELGKKYWTQAATCEELLKLTQLVRMATPDTIMYPPLQFYQWAPYQELPPGRVTLLGDAAHPMMPFRGEGANNALLDAVRLAGQIGKHFDSGVVDWVALAKLDYEKEMLPRGADAVLKSSFISDAPAEEFRRRQQEMIERLKLGSVTSSREVM</sequence>
<dbReference type="EMBL" id="KQ947436">
    <property type="protein sequence ID" value="KUJ08170.1"/>
    <property type="molecule type" value="Genomic_DNA"/>
</dbReference>
<name>A0A132B6Y8_MOLSC</name>
<dbReference type="SUPFAM" id="SSF51905">
    <property type="entry name" value="FAD/NAD(P)-binding domain"/>
    <property type="match status" value="1"/>
</dbReference>
<dbReference type="RefSeq" id="XP_018062525.1">
    <property type="nucleotide sequence ID" value="XM_018217918.1"/>
</dbReference>
<evidence type="ECO:0000256" key="3">
    <source>
        <dbReference type="ARBA" id="ARBA00022827"/>
    </source>
</evidence>
<dbReference type="Proteomes" id="UP000070700">
    <property type="component" value="Unassembled WGS sequence"/>
</dbReference>
<keyword evidence="2" id="KW-0285">Flavoprotein</keyword>
<organism evidence="7 8">
    <name type="scientific">Mollisia scopiformis</name>
    <name type="common">Conifer needle endophyte fungus</name>
    <name type="synonym">Phialocephala scopiformis</name>
    <dbReference type="NCBI Taxonomy" id="149040"/>
    <lineage>
        <taxon>Eukaryota</taxon>
        <taxon>Fungi</taxon>
        <taxon>Dikarya</taxon>
        <taxon>Ascomycota</taxon>
        <taxon>Pezizomycotina</taxon>
        <taxon>Leotiomycetes</taxon>
        <taxon>Helotiales</taxon>
        <taxon>Mollisiaceae</taxon>
        <taxon>Mollisia</taxon>
    </lineage>
</organism>
<keyword evidence="4" id="KW-0560">Oxidoreductase</keyword>
<dbReference type="PRINTS" id="PR00420">
    <property type="entry name" value="RNGMNOXGNASE"/>
</dbReference>
<dbReference type="Pfam" id="PF13450">
    <property type="entry name" value="NAD_binding_8"/>
    <property type="match status" value="1"/>
</dbReference>
<dbReference type="Pfam" id="PF01494">
    <property type="entry name" value="FAD_binding_3"/>
    <property type="match status" value="1"/>
</dbReference>
<dbReference type="OrthoDB" id="47494at2759"/>
<dbReference type="Gene3D" id="3.50.50.60">
    <property type="entry name" value="FAD/NAD(P)-binding domain"/>
    <property type="match status" value="1"/>
</dbReference>
<dbReference type="InterPro" id="IPR002938">
    <property type="entry name" value="FAD-bd"/>
</dbReference>
<dbReference type="InterPro" id="IPR036188">
    <property type="entry name" value="FAD/NAD-bd_sf"/>
</dbReference>
<evidence type="ECO:0000256" key="2">
    <source>
        <dbReference type="ARBA" id="ARBA00022630"/>
    </source>
</evidence>
<proteinExistence type="predicted"/>
<protein>
    <submittedName>
        <fullName evidence="7">FAD/NAD(P)-binding domain-containing protein</fullName>
    </submittedName>
</protein>